<dbReference type="PROSITE" id="PS50016">
    <property type="entry name" value="ZF_PHD_2"/>
    <property type="match status" value="1"/>
</dbReference>
<dbReference type="SUPFAM" id="SSF47473">
    <property type="entry name" value="EF-hand"/>
    <property type="match status" value="1"/>
</dbReference>
<feature type="domain" description="EF-hand" evidence="7">
    <location>
        <begin position="330"/>
        <end position="365"/>
    </location>
</feature>
<name>C3YCK9_BRAFL</name>
<dbReference type="GO" id="GO:0008270">
    <property type="term" value="F:zinc ion binding"/>
    <property type="evidence" value="ECO:0007669"/>
    <property type="project" value="UniProtKB-KW"/>
</dbReference>
<dbReference type="InterPro" id="IPR002048">
    <property type="entry name" value="EF_hand_dom"/>
</dbReference>
<dbReference type="SUPFAM" id="SSF57903">
    <property type="entry name" value="FYVE/PHD zinc finger"/>
    <property type="match status" value="1"/>
</dbReference>
<dbReference type="Gene3D" id="3.30.40.10">
    <property type="entry name" value="Zinc/RING finger domain, C3HC4 (zinc finger)"/>
    <property type="match status" value="1"/>
</dbReference>
<dbReference type="Pfam" id="PF16744">
    <property type="entry name" value="zf-RING_15"/>
    <property type="match status" value="1"/>
</dbReference>
<dbReference type="InterPro" id="IPR018247">
    <property type="entry name" value="EF_Hand_1_Ca_BS"/>
</dbReference>
<protein>
    <recommendedName>
        <fullName evidence="9">PHD-type domain-containing protein</fullName>
    </recommendedName>
</protein>
<dbReference type="AlphaFoldDB" id="C3YCK9"/>
<keyword evidence="4" id="KW-0106">Calcium</keyword>
<keyword evidence="2 5" id="KW-0863">Zinc-finger</keyword>
<dbReference type="InParanoid" id="C3YCK9"/>
<evidence type="ECO:0008006" key="9">
    <source>
        <dbReference type="Google" id="ProtNLM"/>
    </source>
</evidence>
<dbReference type="InterPro" id="IPR031946">
    <property type="entry name" value="KIAA1045_Zf_RING"/>
</dbReference>
<dbReference type="eggNOG" id="ENOG502RTU1">
    <property type="taxonomic scope" value="Eukaryota"/>
</dbReference>
<reference evidence="8" key="1">
    <citation type="journal article" date="2008" name="Nature">
        <title>The amphioxus genome and the evolution of the chordate karyotype.</title>
        <authorList>
            <consortium name="US DOE Joint Genome Institute (JGI-PGF)"/>
            <person name="Putnam N.H."/>
            <person name="Butts T."/>
            <person name="Ferrier D.E.K."/>
            <person name="Furlong R.F."/>
            <person name="Hellsten U."/>
            <person name="Kawashima T."/>
            <person name="Robinson-Rechavi M."/>
            <person name="Shoguchi E."/>
            <person name="Terry A."/>
            <person name="Yu J.-K."/>
            <person name="Benito-Gutierrez E.L."/>
            <person name="Dubchak I."/>
            <person name="Garcia-Fernandez J."/>
            <person name="Gibson-Brown J.J."/>
            <person name="Grigoriev I.V."/>
            <person name="Horton A.C."/>
            <person name="de Jong P.J."/>
            <person name="Jurka J."/>
            <person name="Kapitonov V.V."/>
            <person name="Kohara Y."/>
            <person name="Kuroki Y."/>
            <person name="Lindquist E."/>
            <person name="Lucas S."/>
            <person name="Osoegawa K."/>
            <person name="Pennacchio L.A."/>
            <person name="Salamov A.A."/>
            <person name="Satou Y."/>
            <person name="Sauka-Spengler T."/>
            <person name="Schmutz J."/>
            <person name="Shin-I T."/>
            <person name="Toyoda A."/>
            <person name="Bronner-Fraser M."/>
            <person name="Fujiyama A."/>
            <person name="Holland L.Z."/>
            <person name="Holland P.W.H."/>
            <person name="Satoh N."/>
            <person name="Rokhsar D.S."/>
        </authorList>
    </citation>
    <scope>NUCLEOTIDE SEQUENCE [LARGE SCALE GENOMIC DNA]</scope>
    <source>
        <strain evidence="8">S238N-H82</strain>
        <tissue evidence="8">Testes</tissue>
    </source>
</reference>
<dbReference type="CDD" id="cd15489">
    <property type="entry name" value="PHD_SF"/>
    <property type="match status" value="1"/>
</dbReference>
<dbReference type="GO" id="GO:0005509">
    <property type="term" value="F:calcium ion binding"/>
    <property type="evidence" value="ECO:0007669"/>
    <property type="project" value="InterPro"/>
</dbReference>
<dbReference type="InterPro" id="IPR011011">
    <property type="entry name" value="Znf_FYVE_PHD"/>
</dbReference>
<evidence type="ECO:0000256" key="3">
    <source>
        <dbReference type="ARBA" id="ARBA00022833"/>
    </source>
</evidence>
<dbReference type="Gene3D" id="1.10.238.10">
    <property type="entry name" value="EF-hand"/>
    <property type="match status" value="1"/>
</dbReference>
<evidence type="ECO:0000256" key="2">
    <source>
        <dbReference type="ARBA" id="ARBA00022771"/>
    </source>
</evidence>
<evidence type="ECO:0000256" key="4">
    <source>
        <dbReference type="ARBA" id="ARBA00022837"/>
    </source>
</evidence>
<dbReference type="EMBL" id="GG666501">
    <property type="protein sequence ID" value="EEN62046.1"/>
    <property type="molecule type" value="Genomic_DNA"/>
</dbReference>
<dbReference type="PROSITE" id="PS50222">
    <property type="entry name" value="EF_HAND_2"/>
    <property type="match status" value="2"/>
</dbReference>
<feature type="domain" description="PHD-type" evidence="6">
    <location>
        <begin position="170"/>
        <end position="230"/>
    </location>
</feature>
<dbReference type="InterPro" id="IPR019787">
    <property type="entry name" value="Znf_PHD-finger"/>
</dbReference>
<organism>
    <name type="scientific">Branchiostoma floridae</name>
    <name type="common">Florida lancelet</name>
    <name type="synonym">Amphioxus</name>
    <dbReference type="NCBI Taxonomy" id="7739"/>
    <lineage>
        <taxon>Eukaryota</taxon>
        <taxon>Metazoa</taxon>
        <taxon>Chordata</taxon>
        <taxon>Cephalochordata</taxon>
        <taxon>Leptocardii</taxon>
        <taxon>Amphioxiformes</taxon>
        <taxon>Branchiostomatidae</taxon>
        <taxon>Branchiostoma</taxon>
    </lineage>
</organism>
<dbReference type="InterPro" id="IPR011992">
    <property type="entry name" value="EF-hand-dom_pair"/>
</dbReference>
<dbReference type="Pfam" id="PF13499">
    <property type="entry name" value="EF-hand_7"/>
    <property type="match status" value="1"/>
</dbReference>
<feature type="domain" description="EF-hand" evidence="7">
    <location>
        <begin position="237"/>
        <end position="272"/>
    </location>
</feature>
<sequence>MGVPLSRKTRAERKALAAPKMLTAVKAFKEAGANANSGWALGGAPGQTRGFVVVLVDRLQADAMASHHPNSDRPSLEKWQRVVRFTRMAHALKPPDKSGLPVPEVRVCAFTTWSVRRRNSVEGANNAFNKSSVGGGKVFSLSGQRRKPYVPRDEEYYTIMYDEEPRITTDVTCTICKGFERSAKIQCRVCGRNCHTNCFERRYRGDEQAMEASKRADTEAGWTCADCENLGQLLDEYETSMLMDKFDEYDSDQSTQITVEEYIEFQKDLCLESEGIEMSKEREEEERELFGNIDISGDGAINWWEFLTAKSIHFLNKKPKSYVLKQLTPREIKRIRDIFKANDMSYHGVLDREEAVKVMKEWMNSVGLESPDGDYSKYLLTSSCVIPWDTFIREHAVTIIAARINNVGKQHFLPVKRKS</sequence>
<proteinExistence type="predicted"/>
<dbReference type="InterPro" id="IPR013083">
    <property type="entry name" value="Znf_RING/FYVE/PHD"/>
</dbReference>
<evidence type="ECO:0000313" key="8">
    <source>
        <dbReference type="EMBL" id="EEN62046.1"/>
    </source>
</evidence>
<dbReference type="SMART" id="SM00249">
    <property type="entry name" value="PHD"/>
    <property type="match status" value="1"/>
</dbReference>
<evidence type="ECO:0000259" key="6">
    <source>
        <dbReference type="PROSITE" id="PS50016"/>
    </source>
</evidence>
<evidence type="ECO:0000256" key="5">
    <source>
        <dbReference type="PROSITE-ProRule" id="PRU00146"/>
    </source>
</evidence>
<gene>
    <name evidence="8" type="ORF">BRAFLDRAFT_100944</name>
</gene>
<evidence type="ECO:0000259" key="7">
    <source>
        <dbReference type="PROSITE" id="PS50222"/>
    </source>
</evidence>
<keyword evidence="1" id="KW-0479">Metal-binding</keyword>
<evidence type="ECO:0000256" key="1">
    <source>
        <dbReference type="ARBA" id="ARBA00022723"/>
    </source>
</evidence>
<keyword evidence="3" id="KW-0862">Zinc</keyword>
<accession>C3YCK9</accession>
<dbReference type="PROSITE" id="PS00018">
    <property type="entry name" value="EF_HAND_1"/>
    <property type="match status" value="1"/>
</dbReference>
<dbReference type="InterPro" id="IPR001965">
    <property type="entry name" value="Znf_PHD"/>
</dbReference>